<gene>
    <name evidence="9" type="ORF">GMBLW1_24930</name>
</gene>
<organism evidence="9">
    <name type="scientific">Tuwongella immobilis</name>
    <dbReference type="NCBI Taxonomy" id="692036"/>
    <lineage>
        <taxon>Bacteria</taxon>
        <taxon>Pseudomonadati</taxon>
        <taxon>Planctomycetota</taxon>
        <taxon>Planctomycetia</taxon>
        <taxon>Gemmatales</taxon>
        <taxon>Gemmataceae</taxon>
        <taxon>Tuwongella</taxon>
    </lineage>
</organism>
<keyword evidence="4 6" id="KW-0472">Membrane</keyword>
<evidence type="ECO:0000256" key="2">
    <source>
        <dbReference type="ARBA" id="ARBA00022692"/>
    </source>
</evidence>
<feature type="domain" description="NfeD-like C-terminal" evidence="7">
    <location>
        <begin position="766"/>
        <end position="821"/>
    </location>
</feature>
<feature type="transmembrane region" description="Helical" evidence="6">
    <location>
        <begin position="651"/>
        <end position="668"/>
    </location>
</feature>
<dbReference type="InterPro" id="IPR052165">
    <property type="entry name" value="Membrane_assoc_protease"/>
</dbReference>
<evidence type="ECO:0000259" key="7">
    <source>
        <dbReference type="Pfam" id="PF01957"/>
    </source>
</evidence>
<proteinExistence type="predicted"/>
<dbReference type="InterPro" id="IPR002810">
    <property type="entry name" value="NfeD-like_C"/>
</dbReference>
<feature type="transmembrane region" description="Helical" evidence="6">
    <location>
        <begin position="675"/>
        <end position="693"/>
    </location>
</feature>
<protein>
    <submittedName>
        <fullName evidence="9">Uncharacterized protein</fullName>
    </submittedName>
</protein>
<dbReference type="InterPro" id="IPR029045">
    <property type="entry name" value="ClpP/crotonase-like_dom_sf"/>
</dbReference>
<reference evidence="9" key="1">
    <citation type="submission" date="2019-04" db="EMBL/GenBank/DDBJ databases">
        <authorList>
            <consortium name="Science for Life Laboratories"/>
        </authorList>
    </citation>
    <scope>NUCLEOTIDE SEQUENCE</scope>
    <source>
        <strain evidence="9">MBLW1</strain>
    </source>
</reference>
<feature type="region of interest" description="Disordered" evidence="5">
    <location>
        <begin position="435"/>
        <end position="466"/>
    </location>
</feature>
<dbReference type="EMBL" id="LR593887">
    <property type="protein sequence ID" value="VTR98493.1"/>
    <property type="molecule type" value="Genomic_DNA"/>
</dbReference>
<dbReference type="Gene3D" id="2.40.50.140">
    <property type="entry name" value="Nucleic acid-binding proteins"/>
    <property type="match status" value="1"/>
</dbReference>
<dbReference type="InterPro" id="IPR056739">
    <property type="entry name" value="NfeD_membrane"/>
</dbReference>
<dbReference type="KEGG" id="tim:GMBLW1_24930"/>
<dbReference type="Proteomes" id="UP000464378">
    <property type="component" value="Chromosome"/>
</dbReference>
<feature type="transmembrane region" description="Helical" evidence="6">
    <location>
        <begin position="713"/>
        <end position="734"/>
    </location>
</feature>
<keyword evidence="10" id="KW-1185">Reference proteome</keyword>
<dbReference type="SUPFAM" id="SSF52096">
    <property type="entry name" value="ClpP/crotonase"/>
    <property type="match status" value="1"/>
</dbReference>
<evidence type="ECO:0000313" key="10">
    <source>
        <dbReference type="Proteomes" id="UP000464378"/>
    </source>
</evidence>
<accession>A0A6C2YJA1</accession>
<dbReference type="Pfam" id="PF24961">
    <property type="entry name" value="NfeD_membrane"/>
    <property type="match status" value="1"/>
</dbReference>
<dbReference type="InParanoid" id="A0A6C2YJA1"/>
<feature type="transmembrane region" description="Helical" evidence="6">
    <location>
        <begin position="628"/>
        <end position="645"/>
    </location>
</feature>
<dbReference type="EMBL" id="LR586016">
    <property type="protein sequence ID" value="VIP01467.1"/>
    <property type="molecule type" value="Genomic_DNA"/>
</dbReference>
<dbReference type="AlphaFoldDB" id="A0A6C2YJA1"/>
<dbReference type="Pfam" id="PF01957">
    <property type="entry name" value="NfeD"/>
    <property type="match status" value="1"/>
</dbReference>
<dbReference type="InterPro" id="IPR012340">
    <property type="entry name" value="NA-bd_OB-fold"/>
</dbReference>
<dbReference type="GO" id="GO:0008233">
    <property type="term" value="F:peptidase activity"/>
    <property type="evidence" value="ECO:0007669"/>
    <property type="project" value="UniProtKB-KW"/>
</dbReference>
<evidence type="ECO:0000259" key="8">
    <source>
        <dbReference type="Pfam" id="PF24961"/>
    </source>
</evidence>
<dbReference type="PANTHER" id="PTHR33507:SF3">
    <property type="entry name" value="INNER MEMBRANE PROTEIN YBBJ"/>
    <property type="match status" value="1"/>
</dbReference>
<sequence>MLSRLPVSLPTGHGRDLESNRANLHSPRFHGWLRSCWRSFRGTIPMIAVCSSLCSRGLLPLWMVVFTTLLTGSAFGQAAAANAPPVEEGLFITVPNPITSDVVTRIRATTQTALNHPKRPIRKFIFDFTPNGKEAATRDYGVAYELSKEIKELTLNGGTTIAFLTGKVTLHSVLPVLACSEIAMSTEAKIGQVVEPNSPLLPRNELDYYLTLAGPNRAAVVLKMIDRNAEILKGLRNGATFYLDARKRNDEAFRDVQGIDPTPVMVAGAVELYSAEMARRYGLANTIKETRQDVAEAYRLSPASLQEDKLQGRQPAPWKIVVRGEITGAMRETLNRRFRYVMARGGNMIFLQLECSGGNPEDAAGLADDIRNLTDASGAPVVTVAYIPMAAPDLATFLALACDEIVMAKGKPGTEQKAAELGDFDSLVRIATQVNRPADPDDDDFPLPKNRKGADKKDKKGGPPDFAREEAAAQIPFIQSELQELATNRGISKLLIEGLFNADLAIVRVRSVKDATRREIMTEEQFQQENRDAQTWIFEGNIKERGKLLKLDAMTARDVGLVRYLTDNRDINEVFPQFGIESSTVQEATPDWLDGLASFLRRPEISVLLVMVGIGCLILELKVPGLTVAGLTSAFCFVMFFWAQSQMSGQIVYLAALLFILGIVFLGVEIFVLPGFGITGLAGIVLMLVGLGLASVDRVPQSSAEWGNFGATILQYSLSVVVAGIGTFFLARYLPNIPYVNRLVLPPVEADAAAESTPLPGAELAAALLGAIGVTATVLRPAGMAKFEDSFVDVVSDGSYIAAGERVQVIEVEGTRIVVKKV</sequence>
<comment type="subcellular location">
    <subcellularLocation>
        <location evidence="1">Membrane</location>
        <topology evidence="1">Multi-pass membrane protein</topology>
    </subcellularLocation>
</comment>
<evidence type="ECO:0000256" key="4">
    <source>
        <dbReference type="ARBA" id="ARBA00023136"/>
    </source>
</evidence>
<dbReference type="GO" id="GO:0005886">
    <property type="term" value="C:plasma membrane"/>
    <property type="evidence" value="ECO:0007669"/>
    <property type="project" value="TreeGrafter"/>
</dbReference>
<keyword evidence="9" id="KW-0378">Hydrolase</keyword>
<feature type="compositionally biased region" description="Basic and acidic residues" evidence="5">
    <location>
        <begin position="452"/>
        <end position="466"/>
    </location>
</feature>
<evidence type="ECO:0000313" key="9">
    <source>
        <dbReference type="EMBL" id="VIP01467.1"/>
    </source>
</evidence>
<dbReference type="PANTHER" id="PTHR33507">
    <property type="entry name" value="INNER MEMBRANE PROTEIN YBBJ"/>
    <property type="match status" value="1"/>
</dbReference>
<evidence type="ECO:0000256" key="6">
    <source>
        <dbReference type="SAM" id="Phobius"/>
    </source>
</evidence>
<dbReference type="Gene3D" id="3.90.226.10">
    <property type="entry name" value="2-enoyl-CoA Hydratase, Chain A, domain 1"/>
    <property type="match status" value="1"/>
</dbReference>
<evidence type="ECO:0000256" key="5">
    <source>
        <dbReference type="SAM" id="MobiDB-lite"/>
    </source>
</evidence>
<evidence type="ECO:0000256" key="3">
    <source>
        <dbReference type="ARBA" id="ARBA00022989"/>
    </source>
</evidence>
<evidence type="ECO:0000256" key="1">
    <source>
        <dbReference type="ARBA" id="ARBA00004141"/>
    </source>
</evidence>
<keyword evidence="3 6" id="KW-1133">Transmembrane helix</keyword>
<dbReference type="GO" id="GO:0006508">
    <property type="term" value="P:proteolysis"/>
    <property type="evidence" value="ECO:0007669"/>
    <property type="project" value="UniProtKB-KW"/>
</dbReference>
<keyword evidence="9" id="KW-0645">Protease</keyword>
<feature type="domain" description="NfeD integral membrane" evidence="8">
    <location>
        <begin position="605"/>
        <end position="731"/>
    </location>
</feature>
<name>A0A6C2YJA1_9BACT</name>
<keyword evidence="2 6" id="KW-0812">Transmembrane</keyword>